<dbReference type="SUPFAM" id="SSF88723">
    <property type="entry name" value="PIN domain-like"/>
    <property type="match status" value="1"/>
</dbReference>
<comment type="similarity">
    <text evidence="1 17">Belongs to the DNA polymerase type-A family.</text>
</comment>
<evidence type="ECO:0000256" key="17">
    <source>
        <dbReference type="RuleBase" id="RU004460"/>
    </source>
</evidence>
<keyword evidence="9 17" id="KW-0227">DNA damage</keyword>
<dbReference type="SMART" id="SM00482">
    <property type="entry name" value="POLAc"/>
    <property type="match status" value="1"/>
</dbReference>
<dbReference type="InterPro" id="IPR018320">
    <property type="entry name" value="DNA_polymerase_1"/>
</dbReference>
<dbReference type="Pfam" id="PF01367">
    <property type="entry name" value="5_3_exonuc"/>
    <property type="match status" value="1"/>
</dbReference>
<dbReference type="PANTHER" id="PTHR10133:SF27">
    <property type="entry name" value="DNA POLYMERASE NU"/>
    <property type="match status" value="1"/>
</dbReference>
<name>A0ABY4SZ20_9ENTR</name>
<dbReference type="InterPro" id="IPR002298">
    <property type="entry name" value="DNA_polymerase_A"/>
</dbReference>
<dbReference type="Gene3D" id="1.20.1060.10">
    <property type="entry name" value="Taq DNA Polymerase, Chain T, domain 4"/>
    <property type="match status" value="1"/>
</dbReference>
<dbReference type="SUPFAM" id="SSF47807">
    <property type="entry name" value="5' to 3' exonuclease, C-terminal subdomain"/>
    <property type="match status" value="1"/>
</dbReference>
<dbReference type="NCBIfam" id="TIGR00593">
    <property type="entry name" value="pola"/>
    <property type="match status" value="1"/>
</dbReference>
<dbReference type="Proteomes" id="UP001056834">
    <property type="component" value="Chromosome"/>
</dbReference>
<evidence type="ECO:0000313" key="21">
    <source>
        <dbReference type="EMBL" id="URJ25084.1"/>
    </source>
</evidence>
<dbReference type="InterPro" id="IPR008918">
    <property type="entry name" value="HhH2"/>
</dbReference>
<dbReference type="InterPro" id="IPR020046">
    <property type="entry name" value="5-3_exonucl_a-hlix_arch_N"/>
</dbReference>
<evidence type="ECO:0000256" key="4">
    <source>
        <dbReference type="ARBA" id="ARBA00020311"/>
    </source>
</evidence>
<evidence type="ECO:0000256" key="3">
    <source>
        <dbReference type="ARBA" id="ARBA00012417"/>
    </source>
</evidence>
<evidence type="ECO:0000256" key="1">
    <source>
        <dbReference type="ARBA" id="ARBA00007705"/>
    </source>
</evidence>
<evidence type="ECO:0000256" key="6">
    <source>
        <dbReference type="ARBA" id="ARBA00022695"/>
    </source>
</evidence>
<dbReference type="GO" id="GO:0003887">
    <property type="term" value="F:DNA-directed DNA polymerase activity"/>
    <property type="evidence" value="ECO:0007669"/>
    <property type="project" value="UniProtKB-EC"/>
</dbReference>
<dbReference type="Gene3D" id="3.30.70.370">
    <property type="match status" value="1"/>
</dbReference>
<evidence type="ECO:0000256" key="2">
    <source>
        <dbReference type="ARBA" id="ARBA00011541"/>
    </source>
</evidence>
<evidence type="ECO:0000256" key="13">
    <source>
        <dbReference type="ARBA" id="ARBA00023125"/>
    </source>
</evidence>
<dbReference type="Pfam" id="PF01612">
    <property type="entry name" value="DNA_pol_A_exo1"/>
    <property type="match status" value="1"/>
</dbReference>
<dbReference type="EMBL" id="CP097762">
    <property type="protein sequence ID" value="URJ25084.1"/>
    <property type="molecule type" value="Genomic_DNA"/>
</dbReference>
<feature type="domain" description="5'-3' exonuclease" evidence="19">
    <location>
        <begin position="6"/>
        <end position="270"/>
    </location>
</feature>
<evidence type="ECO:0000259" key="19">
    <source>
        <dbReference type="SMART" id="SM00475"/>
    </source>
</evidence>
<dbReference type="Pfam" id="PF02739">
    <property type="entry name" value="5_3_exonuc_N"/>
    <property type="match status" value="1"/>
</dbReference>
<keyword evidence="22" id="KW-1185">Reference proteome</keyword>
<feature type="domain" description="DNA-directed DNA polymerase family A palm" evidence="20">
    <location>
        <begin position="696"/>
        <end position="902"/>
    </location>
</feature>
<dbReference type="EC" id="2.7.7.7" evidence="3 16"/>
<dbReference type="InterPro" id="IPR012337">
    <property type="entry name" value="RNaseH-like_sf"/>
</dbReference>
<evidence type="ECO:0000256" key="11">
    <source>
        <dbReference type="ARBA" id="ARBA00022839"/>
    </source>
</evidence>
<reference evidence="21" key="1">
    <citation type="submission" date="2022-05" db="EMBL/GenBank/DDBJ databases">
        <title>Impact of host demography and evolutionary history on endosymbiont molecular evolution: a test in carpenter ants (Genus Camponotus) and their Blochmannia endosymbionts.</title>
        <authorList>
            <person name="Manthey J.D."/>
            <person name="Giron J.C."/>
            <person name="Hruska J.P."/>
        </authorList>
    </citation>
    <scope>NUCLEOTIDE SEQUENCE</scope>
    <source>
        <strain evidence="21">C-006</strain>
    </source>
</reference>
<evidence type="ECO:0000256" key="9">
    <source>
        <dbReference type="ARBA" id="ARBA00022763"/>
    </source>
</evidence>
<dbReference type="Gene3D" id="3.30.420.10">
    <property type="entry name" value="Ribonuclease H-like superfamily/Ribonuclease H"/>
    <property type="match status" value="1"/>
</dbReference>
<comment type="subunit">
    <text evidence="2">Single-chain monomer with multiple functions.</text>
</comment>
<dbReference type="Pfam" id="PF00476">
    <property type="entry name" value="DNA_pol_A"/>
    <property type="match status" value="1"/>
</dbReference>
<comment type="function">
    <text evidence="17">In addition to polymerase activity, this DNA polymerase exhibits 3'-5' and 5'-3' exonuclease activity.</text>
</comment>
<evidence type="ECO:0000259" key="18">
    <source>
        <dbReference type="SMART" id="SM00474"/>
    </source>
</evidence>
<accession>A0ABY4SZ20</accession>
<keyword evidence="11 17" id="KW-0269">Exonuclease</keyword>
<evidence type="ECO:0000256" key="8">
    <source>
        <dbReference type="ARBA" id="ARBA00022722"/>
    </source>
</evidence>
<dbReference type="SMART" id="SM00475">
    <property type="entry name" value="53EXOc"/>
    <property type="match status" value="1"/>
</dbReference>
<evidence type="ECO:0000313" key="22">
    <source>
        <dbReference type="Proteomes" id="UP001056834"/>
    </source>
</evidence>
<dbReference type="SMART" id="SM00279">
    <property type="entry name" value="HhH2"/>
    <property type="match status" value="1"/>
</dbReference>
<evidence type="ECO:0000256" key="10">
    <source>
        <dbReference type="ARBA" id="ARBA00022801"/>
    </source>
</evidence>
<dbReference type="CDD" id="cd08637">
    <property type="entry name" value="DNA_pol_A_pol_I_C"/>
    <property type="match status" value="1"/>
</dbReference>
<keyword evidence="10 17" id="KW-0378">Hydrolase</keyword>
<keyword evidence="8" id="KW-0540">Nuclease</keyword>
<keyword evidence="6 17" id="KW-0548">Nucleotidyltransferase</keyword>
<dbReference type="PANTHER" id="PTHR10133">
    <property type="entry name" value="DNA POLYMERASE I"/>
    <property type="match status" value="1"/>
</dbReference>
<dbReference type="InterPro" id="IPR002562">
    <property type="entry name" value="3'-5'_exonuclease_dom"/>
</dbReference>
<dbReference type="PROSITE" id="PS00447">
    <property type="entry name" value="DNA_POLYMERASE_A"/>
    <property type="match status" value="1"/>
</dbReference>
<dbReference type="InterPro" id="IPR036279">
    <property type="entry name" value="5-3_exonuclease_C_sf"/>
</dbReference>
<proteinExistence type="inferred from homology"/>
<dbReference type="CDD" id="cd06140">
    <property type="entry name" value="DNA_polA_I_Bacillus_like_exo"/>
    <property type="match status" value="1"/>
</dbReference>
<dbReference type="Gene3D" id="3.40.50.1010">
    <property type="entry name" value="5'-nuclease"/>
    <property type="match status" value="1"/>
</dbReference>
<dbReference type="SMART" id="SM00474">
    <property type="entry name" value="35EXOc"/>
    <property type="match status" value="1"/>
</dbReference>
<evidence type="ECO:0000256" key="12">
    <source>
        <dbReference type="ARBA" id="ARBA00022932"/>
    </source>
</evidence>
<dbReference type="InterPro" id="IPR029060">
    <property type="entry name" value="PIN-like_dom_sf"/>
</dbReference>
<evidence type="ECO:0000256" key="14">
    <source>
        <dbReference type="ARBA" id="ARBA00023204"/>
    </source>
</evidence>
<dbReference type="InterPro" id="IPR019760">
    <property type="entry name" value="DNA-dir_DNA_pol_A_CS"/>
</dbReference>
<dbReference type="InterPro" id="IPR020045">
    <property type="entry name" value="DNA_polI_H3TH"/>
</dbReference>
<dbReference type="InterPro" id="IPR001098">
    <property type="entry name" value="DNA-dir_DNA_pol_A_palm_dom"/>
</dbReference>
<comment type="catalytic activity">
    <reaction evidence="15 17">
        <text>DNA(n) + a 2'-deoxyribonucleoside 5'-triphosphate = DNA(n+1) + diphosphate</text>
        <dbReference type="Rhea" id="RHEA:22508"/>
        <dbReference type="Rhea" id="RHEA-COMP:17339"/>
        <dbReference type="Rhea" id="RHEA-COMP:17340"/>
        <dbReference type="ChEBI" id="CHEBI:33019"/>
        <dbReference type="ChEBI" id="CHEBI:61560"/>
        <dbReference type="ChEBI" id="CHEBI:173112"/>
        <dbReference type="EC" id="2.7.7.7"/>
    </reaction>
</comment>
<organism evidence="21 22">
    <name type="scientific">Candidatus Blochmannia ocreatus</name>
    <name type="common">nom. nud.</name>
    <dbReference type="NCBI Taxonomy" id="251538"/>
    <lineage>
        <taxon>Bacteria</taxon>
        <taxon>Pseudomonadati</taxon>
        <taxon>Pseudomonadota</taxon>
        <taxon>Gammaproteobacteria</taxon>
        <taxon>Enterobacterales</taxon>
        <taxon>Enterobacteriaceae</taxon>
        <taxon>ant endosymbionts</taxon>
        <taxon>Candidatus Blochmanniella</taxon>
    </lineage>
</organism>
<evidence type="ECO:0000256" key="7">
    <source>
        <dbReference type="ARBA" id="ARBA00022705"/>
    </source>
</evidence>
<dbReference type="PRINTS" id="PR00868">
    <property type="entry name" value="DNAPOLI"/>
</dbReference>
<evidence type="ECO:0000256" key="15">
    <source>
        <dbReference type="ARBA" id="ARBA00049244"/>
    </source>
</evidence>
<dbReference type="InterPro" id="IPR002421">
    <property type="entry name" value="5-3_exonuclease"/>
</dbReference>
<dbReference type="NCBIfam" id="NF004397">
    <property type="entry name" value="PRK05755.1"/>
    <property type="match status" value="1"/>
</dbReference>
<dbReference type="CDD" id="cd09859">
    <property type="entry name" value="PIN_53EXO"/>
    <property type="match status" value="1"/>
</dbReference>
<keyword evidence="13 17" id="KW-0238">DNA-binding</keyword>
<sequence length="938" mass="108096">MTIINIKNPIILVDGSYYAYRAYYAFPQLINSLGEPIWVIYGVLKMINSLLKKHKPIQMAVIFDTIGQKTFRKDLYAQYKANRPKTPINLSIQMNPLCQIIEAMGIKILKIPGIEADDIIGTLSVFFAQKSKKNHVLISTGDKDITQIISPQITIINSASNNIVTPAEIEKKFGIPPNLMADYLALIGDRSDNIPGIPKIGKKTAQILLNKIGNLKTIYEQLEKIDTLNLRNTKTIKNALKINKDALFLYYKLTTINTNILLKEADYQLSIKTANIDILLSLFKKYEFEKWLIDLKSGTWLIHKNYANNITLPTKFSENKLNLQKNKLLTNFYQEKTIKIIHDTDMLFNWIKKINVAKIFTFNLDTDNFNASTANIISISLSIDSKENAFIPIQTDYSKNYYNFLCLKKTLNILKPILENSKIKKIGQNLKFSHSIFKRYNIDLLGIEFDVILELYVLYGTANFKNIKNFLDINTFNAILNFKENYNFYEKNKKTLDLGNVQLRSIHSIQLTQSMSKLHNILWIKISENPKLKEIFKTIEIPLITVLSRIENYGVLIDKQLLHNHSEELNSKINTLKLTAYKLIGTPFNLASTKQLQEILYNKQKLPILKKTPHGSPSTNEEVLKILAKKYPIPKIILQYRSLSKLKSTYTNKLTDVINKHSNRVHTSYNQTRTSTGRLSSNNPNLQNIPNRNYEGRKIRQAFIAPKNFLIIAADYSQIELRIMAHLSKDIKLIHDFLSEKDIHTLTAAEIFVTTLQSVTNEQRHKAKTINFGLIYGMSAFGLAQQLSVTRKEAQQYVDRYFKRYPGIMKYMQYIREHVKKYGYVYTLNGRKLYLPNIYSNNISQKRSAERAAINAPMQGSAADIIKKAMISIDNWLQTDDIPARIIMQVHDELVFEVQNSIVDFFTKKIKKLMEECYVLKVPLRVDIGIGKNWEQAH</sequence>
<keyword evidence="7 17" id="KW-0235">DNA replication</keyword>
<keyword evidence="5 17" id="KW-0808">Transferase</keyword>
<dbReference type="SUPFAM" id="SSF56672">
    <property type="entry name" value="DNA/RNA polymerases"/>
    <property type="match status" value="1"/>
</dbReference>
<dbReference type="CDD" id="cd09898">
    <property type="entry name" value="H3TH_53EXO"/>
    <property type="match status" value="1"/>
</dbReference>
<gene>
    <name evidence="17 21" type="primary">polA</name>
    <name evidence="21" type="ORF">M9405_03050</name>
</gene>
<dbReference type="SUPFAM" id="SSF53098">
    <property type="entry name" value="Ribonuclease H-like"/>
    <property type="match status" value="1"/>
</dbReference>
<dbReference type="InterPro" id="IPR036397">
    <property type="entry name" value="RNaseH_sf"/>
</dbReference>
<dbReference type="RefSeq" id="WP_250223215.1">
    <property type="nucleotide sequence ID" value="NZ_CP097762.1"/>
</dbReference>
<evidence type="ECO:0000256" key="16">
    <source>
        <dbReference type="NCBIfam" id="TIGR00593"/>
    </source>
</evidence>
<evidence type="ECO:0000256" key="5">
    <source>
        <dbReference type="ARBA" id="ARBA00022679"/>
    </source>
</evidence>
<protein>
    <recommendedName>
        <fullName evidence="4 16">DNA polymerase I</fullName>
        <ecNumber evidence="3 16">2.7.7.7</ecNumber>
    </recommendedName>
</protein>
<dbReference type="InterPro" id="IPR043502">
    <property type="entry name" value="DNA/RNA_pol_sf"/>
</dbReference>
<dbReference type="Gene3D" id="1.10.150.20">
    <property type="entry name" value="5' to 3' exonuclease, C-terminal subdomain"/>
    <property type="match status" value="2"/>
</dbReference>
<feature type="domain" description="3'-5' exonuclease" evidence="18">
    <location>
        <begin position="338"/>
        <end position="533"/>
    </location>
</feature>
<keyword evidence="12 17" id="KW-0239">DNA-directed DNA polymerase</keyword>
<evidence type="ECO:0000259" key="20">
    <source>
        <dbReference type="SMART" id="SM00482"/>
    </source>
</evidence>
<keyword evidence="14 17" id="KW-0234">DNA repair</keyword>